<name>A0AAQ3NYV9_VIGMU</name>
<evidence type="ECO:0000313" key="3">
    <source>
        <dbReference type="Proteomes" id="UP001374535"/>
    </source>
</evidence>
<feature type="compositionally biased region" description="Polar residues" evidence="1">
    <location>
        <begin position="121"/>
        <end position="150"/>
    </location>
</feature>
<reference evidence="2 3" key="1">
    <citation type="journal article" date="2023" name="Life. Sci Alliance">
        <title>Evolutionary insights into 3D genome organization and epigenetic landscape of Vigna mungo.</title>
        <authorList>
            <person name="Junaid A."/>
            <person name="Singh B."/>
            <person name="Bhatia S."/>
        </authorList>
    </citation>
    <scope>NUCLEOTIDE SEQUENCE [LARGE SCALE GENOMIC DNA]</scope>
    <source>
        <strain evidence="2">Urdbean</strain>
    </source>
</reference>
<proteinExistence type="predicted"/>
<keyword evidence="3" id="KW-1185">Reference proteome</keyword>
<dbReference type="Proteomes" id="UP001374535">
    <property type="component" value="Chromosome 3"/>
</dbReference>
<evidence type="ECO:0008006" key="4">
    <source>
        <dbReference type="Google" id="ProtNLM"/>
    </source>
</evidence>
<evidence type="ECO:0000256" key="1">
    <source>
        <dbReference type="SAM" id="MobiDB-lite"/>
    </source>
</evidence>
<gene>
    <name evidence="2" type="ORF">V8G54_009865</name>
</gene>
<evidence type="ECO:0000313" key="2">
    <source>
        <dbReference type="EMBL" id="WVZ16883.1"/>
    </source>
</evidence>
<feature type="compositionally biased region" description="Basic residues" evidence="1">
    <location>
        <begin position="157"/>
        <end position="171"/>
    </location>
</feature>
<accession>A0AAQ3NYV9</accession>
<dbReference type="AlphaFoldDB" id="A0AAQ3NYV9"/>
<organism evidence="2 3">
    <name type="scientific">Vigna mungo</name>
    <name type="common">Black gram</name>
    <name type="synonym">Phaseolus mungo</name>
    <dbReference type="NCBI Taxonomy" id="3915"/>
    <lineage>
        <taxon>Eukaryota</taxon>
        <taxon>Viridiplantae</taxon>
        <taxon>Streptophyta</taxon>
        <taxon>Embryophyta</taxon>
        <taxon>Tracheophyta</taxon>
        <taxon>Spermatophyta</taxon>
        <taxon>Magnoliopsida</taxon>
        <taxon>eudicotyledons</taxon>
        <taxon>Gunneridae</taxon>
        <taxon>Pentapetalae</taxon>
        <taxon>rosids</taxon>
        <taxon>fabids</taxon>
        <taxon>Fabales</taxon>
        <taxon>Fabaceae</taxon>
        <taxon>Papilionoideae</taxon>
        <taxon>50 kb inversion clade</taxon>
        <taxon>NPAAA clade</taxon>
        <taxon>indigoferoid/millettioid clade</taxon>
        <taxon>Phaseoleae</taxon>
        <taxon>Vigna</taxon>
    </lineage>
</organism>
<protein>
    <recommendedName>
        <fullName evidence="4">TMV resistance protein N</fullName>
    </recommendedName>
</protein>
<sequence>MIQVLKTHSSSDFLLPGNRYPYWLAYTGEDYSIPFQVPDDSDYPIKGMILCVVCSSNPDNMATGSLASLFIFNYTKNTIQIYKQTATVSFSDEDWVGIISNLGPGDNVDIFVSFEHGVTINPSPEQSTQPSGEGSAQSSPEVQIEPSHNIQIELPKKPKKKKKKRTSKSAKKMITCLCFK</sequence>
<feature type="region of interest" description="Disordered" evidence="1">
    <location>
        <begin position="121"/>
        <end position="171"/>
    </location>
</feature>
<dbReference type="EMBL" id="CP144698">
    <property type="protein sequence ID" value="WVZ16883.1"/>
    <property type="molecule type" value="Genomic_DNA"/>
</dbReference>